<evidence type="ECO:0000256" key="1">
    <source>
        <dbReference type="ARBA" id="ARBA00022729"/>
    </source>
</evidence>
<dbReference type="AlphaFoldDB" id="A0A2U3LAJ7"/>
<feature type="region of interest" description="Disordered" evidence="4">
    <location>
        <begin position="378"/>
        <end position="485"/>
    </location>
</feature>
<dbReference type="NCBIfam" id="TIGR03302">
    <property type="entry name" value="OM_YfiO"/>
    <property type="match status" value="1"/>
</dbReference>
<dbReference type="PROSITE" id="PS51257">
    <property type="entry name" value="PROKAR_LIPOPROTEIN"/>
    <property type="match status" value="1"/>
</dbReference>
<keyword evidence="3" id="KW-0998">Cell outer membrane</keyword>
<protein>
    <submittedName>
        <fullName evidence="7">DNA uptake lipoprotein-like protein</fullName>
    </submittedName>
</protein>
<evidence type="ECO:0000256" key="3">
    <source>
        <dbReference type="ARBA" id="ARBA00023237"/>
    </source>
</evidence>
<accession>A0A2U3LAJ7</accession>
<feature type="compositionally biased region" description="Low complexity" evidence="4">
    <location>
        <begin position="378"/>
        <end position="387"/>
    </location>
</feature>
<evidence type="ECO:0000256" key="5">
    <source>
        <dbReference type="SAM" id="SignalP"/>
    </source>
</evidence>
<proteinExistence type="predicted"/>
<keyword evidence="1 5" id="KW-0732">Signal</keyword>
<dbReference type="EMBL" id="OMOD01000188">
    <property type="protein sequence ID" value="SPF48921.1"/>
    <property type="molecule type" value="Genomic_DNA"/>
</dbReference>
<name>A0A2U3LAJ7_9BACT</name>
<dbReference type="InterPro" id="IPR017689">
    <property type="entry name" value="BamD"/>
</dbReference>
<sequence length="485" mass="53252">MSRRISWMVVLGMLLAFTAACTNKKSANPLANIGTKQPDKVLFDKAMDAMKHNRFDVARLTLQTLINTYPDSEFVARAKLAVGDSWYAEGGATSLAQAEQEYSDFIVFFPNMPEAAEAQLKIANIHYQQMEKSDRDYTHAKRAEDEYRKMILQFPDSKLVPEAKQRLLEVQEVLADREFQIGRFYYLRESYPASIARLQSLVDKYPLYSRVDEALYLLGQNYEGQMARLRNAPTCDAHGLPRGCTTEAVKARYGEELTKLAAEKYDRILTRYPIMDRADDAKKRLAALHQPIPRATKAALALNKAEDASRREPTTVQKMMGFVKRGPDVTAAAKVGEPSLVDPEPVSPNRVVQNEALGAMAPPGKNDLGLTIVKPEQPAATEPAAGTTPPPGQPFGQPAVSGGTKPAAADENELKPDVPADSNELKPVDNAGDQALPPPPPQMNEIQQGQSSSASASADNTPASDQEISSSKKKKKKGLRKIVPF</sequence>
<keyword evidence="2" id="KW-0472">Membrane</keyword>
<dbReference type="InterPro" id="IPR039565">
    <property type="entry name" value="BamD-like"/>
</dbReference>
<dbReference type="Gene3D" id="1.25.40.10">
    <property type="entry name" value="Tetratricopeptide repeat domain"/>
    <property type="match status" value="1"/>
</dbReference>
<dbReference type="InterPro" id="IPR011990">
    <property type="entry name" value="TPR-like_helical_dom_sf"/>
</dbReference>
<dbReference type="Pfam" id="PF13525">
    <property type="entry name" value="YfiO"/>
    <property type="match status" value="1"/>
</dbReference>
<feature type="compositionally biased region" description="Polar residues" evidence="4">
    <location>
        <begin position="459"/>
        <end position="468"/>
    </location>
</feature>
<dbReference type="Proteomes" id="UP000238701">
    <property type="component" value="Unassembled WGS sequence"/>
</dbReference>
<reference evidence="8" key="1">
    <citation type="submission" date="2018-02" db="EMBL/GenBank/DDBJ databases">
        <authorList>
            <person name="Hausmann B."/>
        </authorList>
    </citation>
    <scope>NUCLEOTIDE SEQUENCE [LARGE SCALE GENOMIC DNA]</scope>
    <source>
        <strain evidence="8">Peat soil MAG SbA1</strain>
    </source>
</reference>
<gene>
    <name evidence="7" type="ORF">SBA1_90057</name>
</gene>
<feature type="compositionally biased region" description="Basic residues" evidence="4">
    <location>
        <begin position="471"/>
        <end position="485"/>
    </location>
</feature>
<feature type="domain" description="Outer membrane lipoprotein BamD-like" evidence="6">
    <location>
        <begin position="37"/>
        <end position="223"/>
    </location>
</feature>
<dbReference type="OrthoDB" id="110896at2"/>
<evidence type="ECO:0000256" key="4">
    <source>
        <dbReference type="SAM" id="MobiDB-lite"/>
    </source>
</evidence>
<feature type="chain" id="PRO_5015712963" evidence="5">
    <location>
        <begin position="22"/>
        <end position="485"/>
    </location>
</feature>
<feature type="signal peptide" evidence="5">
    <location>
        <begin position="1"/>
        <end position="21"/>
    </location>
</feature>
<organism evidence="7 8">
    <name type="scientific">Candidatus Sulfotelmatobacter kueseliae</name>
    <dbReference type="NCBI Taxonomy" id="2042962"/>
    <lineage>
        <taxon>Bacteria</taxon>
        <taxon>Pseudomonadati</taxon>
        <taxon>Acidobacteriota</taxon>
        <taxon>Terriglobia</taxon>
        <taxon>Terriglobales</taxon>
        <taxon>Candidatus Korobacteraceae</taxon>
        <taxon>Candidatus Sulfotelmatobacter</taxon>
    </lineage>
</organism>
<evidence type="ECO:0000313" key="7">
    <source>
        <dbReference type="EMBL" id="SPF48921.1"/>
    </source>
</evidence>
<evidence type="ECO:0000259" key="6">
    <source>
        <dbReference type="Pfam" id="PF13525"/>
    </source>
</evidence>
<evidence type="ECO:0000256" key="2">
    <source>
        <dbReference type="ARBA" id="ARBA00023136"/>
    </source>
</evidence>
<feature type="compositionally biased region" description="Basic and acidic residues" evidence="4">
    <location>
        <begin position="412"/>
        <end position="427"/>
    </location>
</feature>
<keyword evidence="7" id="KW-0449">Lipoprotein</keyword>
<evidence type="ECO:0000313" key="8">
    <source>
        <dbReference type="Proteomes" id="UP000238701"/>
    </source>
</evidence>